<feature type="compositionally biased region" description="Basic residues" evidence="1">
    <location>
        <begin position="288"/>
        <end position="299"/>
    </location>
</feature>
<dbReference type="Gene3D" id="3.30.420.10">
    <property type="entry name" value="Ribonuclease H-like superfamily/Ribonuclease H"/>
    <property type="match status" value="1"/>
</dbReference>
<gene>
    <name evidence="3" type="ORF">BU16DRAFT_147712</name>
</gene>
<feature type="compositionally biased region" description="Basic residues" evidence="1">
    <location>
        <begin position="318"/>
        <end position="333"/>
    </location>
</feature>
<sequence length="333" mass="37735">MDAPSNVESLYPFPDNIVIQDRSSAIQYGHQIYEQGLIKRCLVLWVDGSVERSPRVKGAKRLTAAAVRYLDFSSKDWVELVTFNTLPYGSRFALEAEMIAIHEAFRKACELMNDFDRLLILTDCQSLLQGIQSRSIFSFLSNPDWMKSLLTYANMLYDVGITVELRWVPAHSSVEGNERVDELVKRFRRAAAFILAKEQPDLILRHVTITPCSEELLRQFILQEAQLKSEEQGTPGGMIAEPPIQLPNPSSQVIHQRRKRSNRIAKASRQPNKKASKVLSGSANPPIRPRHRCKRKRTSTGRAGTVHRVCTVGMGTRTRSHGTVRRPRSSKQD</sequence>
<reference evidence="3" key="1">
    <citation type="journal article" date="2020" name="Stud. Mycol.">
        <title>101 Dothideomycetes genomes: a test case for predicting lifestyles and emergence of pathogens.</title>
        <authorList>
            <person name="Haridas S."/>
            <person name="Albert R."/>
            <person name="Binder M."/>
            <person name="Bloem J."/>
            <person name="Labutti K."/>
            <person name="Salamov A."/>
            <person name="Andreopoulos B."/>
            <person name="Baker S."/>
            <person name="Barry K."/>
            <person name="Bills G."/>
            <person name="Bluhm B."/>
            <person name="Cannon C."/>
            <person name="Castanera R."/>
            <person name="Culley D."/>
            <person name="Daum C."/>
            <person name="Ezra D."/>
            <person name="Gonzalez J."/>
            <person name="Henrissat B."/>
            <person name="Kuo A."/>
            <person name="Liang C."/>
            <person name="Lipzen A."/>
            <person name="Lutzoni F."/>
            <person name="Magnuson J."/>
            <person name="Mondo S."/>
            <person name="Nolan M."/>
            <person name="Ohm R."/>
            <person name="Pangilinan J."/>
            <person name="Park H.-J."/>
            <person name="Ramirez L."/>
            <person name="Alfaro M."/>
            <person name="Sun H."/>
            <person name="Tritt A."/>
            <person name="Yoshinaga Y."/>
            <person name="Zwiers L.-H."/>
            <person name="Turgeon B."/>
            <person name="Goodwin S."/>
            <person name="Spatafora J."/>
            <person name="Crous P."/>
            <person name="Grigoriev I."/>
        </authorList>
    </citation>
    <scope>NUCLEOTIDE SEQUENCE</scope>
    <source>
        <strain evidence="3">CBS 269.34</strain>
    </source>
</reference>
<dbReference type="PROSITE" id="PS50879">
    <property type="entry name" value="RNASE_H_1"/>
    <property type="match status" value="1"/>
</dbReference>
<evidence type="ECO:0000313" key="3">
    <source>
        <dbReference type="EMBL" id="KAF2490254.1"/>
    </source>
</evidence>
<dbReference type="InterPro" id="IPR012337">
    <property type="entry name" value="RNaseH-like_sf"/>
</dbReference>
<dbReference type="CDD" id="cd09276">
    <property type="entry name" value="Rnase_HI_RT_non_LTR"/>
    <property type="match status" value="1"/>
</dbReference>
<proteinExistence type="predicted"/>
<feature type="region of interest" description="Disordered" evidence="1">
    <location>
        <begin position="231"/>
        <end position="333"/>
    </location>
</feature>
<feature type="domain" description="RNase H type-1" evidence="2">
    <location>
        <begin position="38"/>
        <end position="189"/>
    </location>
</feature>
<organism evidence="3 4">
    <name type="scientific">Lophium mytilinum</name>
    <dbReference type="NCBI Taxonomy" id="390894"/>
    <lineage>
        <taxon>Eukaryota</taxon>
        <taxon>Fungi</taxon>
        <taxon>Dikarya</taxon>
        <taxon>Ascomycota</taxon>
        <taxon>Pezizomycotina</taxon>
        <taxon>Dothideomycetes</taxon>
        <taxon>Pleosporomycetidae</taxon>
        <taxon>Mytilinidiales</taxon>
        <taxon>Mytilinidiaceae</taxon>
        <taxon>Lophium</taxon>
    </lineage>
</organism>
<dbReference type="InterPro" id="IPR036397">
    <property type="entry name" value="RNaseH_sf"/>
</dbReference>
<dbReference type="GO" id="GO:0004523">
    <property type="term" value="F:RNA-DNA hybrid ribonuclease activity"/>
    <property type="evidence" value="ECO:0007669"/>
    <property type="project" value="InterPro"/>
</dbReference>
<dbReference type="SUPFAM" id="SSF53098">
    <property type="entry name" value="Ribonuclease H-like"/>
    <property type="match status" value="1"/>
</dbReference>
<dbReference type="Proteomes" id="UP000799750">
    <property type="component" value="Unassembled WGS sequence"/>
</dbReference>
<dbReference type="EMBL" id="MU004197">
    <property type="protein sequence ID" value="KAF2490254.1"/>
    <property type="molecule type" value="Genomic_DNA"/>
</dbReference>
<dbReference type="Pfam" id="PF00075">
    <property type="entry name" value="RNase_H"/>
    <property type="match status" value="1"/>
</dbReference>
<accession>A0A6A6QDZ8</accession>
<name>A0A6A6QDZ8_9PEZI</name>
<evidence type="ECO:0000313" key="4">
    <source>
        <dbReference type="Proteomes" id="UP000799750"/>
    </source>
</evidence>
<protein>
    <recommendedName>
        <fullName evidence="2">RNase H type-1 domain-containing protein</fullName>
    </recommendedName>
</protein>
<keyword evidence="4" id="KW-1185">Reference proteome</keyword>
<dbReference type="OrthoDB" id="3926137at2759"/>
<dbReference type="AlphaFoldDB" id="A0A6A6QDZ8"/>
<evidence type="ECO:0000256" key="1">
    <source>
        <dbReference type="SAM" id="MobiDB-lite"/>
    </source>
</evidence>
<dbReference type="GO" id="GO:0003676">
    <property type="term" value="F:nucleic acid binding"/>
    <property type="evidence" value="ECO:0007669"/>
    <property type="project" value="InterPro"/>
</dbReference>
<evidence type="ECO:0000259" key="2">
    <source>
        <dbReference type="PROSITE" id="PS50879"/>
    </source>
</evidence>
<dbReference type="InterPro" id="IPR002156">
    <property type="entry name" value="RNaseH_domain"/>
</dbReference>